<gene>
    <name evidence="1" type="ORF">RS3R1_18620</name>
</gene>
<reference evidence="1" key="1">
    <citation type="journal article" date="2021" name="Sci. Rep.">
        <title>An efficient direct screening system for microorganisms that activate plant immune responses based on plant-microbe interactions using cultured plant cells.</title>
        <authorList>
            <person name="Kurokawa M."/>
            <person name="Nakano M."/>
            <person name="Kitahata N."/>
            <person name="Kuchitsu K."/>
            <person name="Furuya T."/>
        </authorList>
    </citation>
    <scope>NUCLEOTIDE SEQUENCE</scope>
    <source>
        <strain evidence="1">RS3R-1</strain>
    </source>
</reference>
<reference evidence="1" key="3">
    <citation type="journal article" date="2023" name="J. Biotechnol.">
        <title>Draft Genome Sequences of Endophytic Pseudomonas Strains, Isolated from the Interior of Brassicaceae Plants.</title>
        <authorList>
            <person name="Kaneko H."/>
            <person name="Furuya T."/>
        </authorList>
    </citation>
    <scope>NUCLEOTIDE SEQUENCE</scope>
    <source>
        <strain evidence="1">RS3R-1</strain>
    </source>
</reference>
<evidence type="ECO:0000313" key="1">
    <source>
        <dbReference type="EMBL" id="GLH42774.1"/>
    </source>
</evidence>
<proteinExistence type="predicted"/>
<comment type="caution">
    <text evidence="1">The sequence shown here is derived from an EMBL/GenBank/DDBJ whole genome shotgun (WGS) entry which is preliminary data.</text>
</comment>
<evidence type="ECO:0000313" key="2">
    <source>
        <dbReference type="Proteomes" id="UP001145022"/>
    </source>
</evidence>
<protein>
    <submittedName>
        <fullName evidence="1">Uncharacterized protein</fullName>
    </submittedName>
</protein>
<accession>A0ABQ5PGZ4</accession>
<name>A0ABQ5PGZ4_9PSED</name>
<dbReference type="EMBL" id="BSCQ01000030">
    <property type="protein sequence ID" value="GLH42774.1"/>
    <property type="molecule type" value="Genomic_DNA"/>
</dbReference>
<organism evidence="1 2">
    <name type="scientific">Pseudomonas atacamensis</name>
    <dbReference type="NCBI Taxonomy" id="2565368"/>
    <lineage>
        <taxon>Bacteria</taxon>
        <taxon>Pseudomonadati</taxon>
        <taxon>Pseudomonadota</taxon>
        <taxon>Gammaproteobacteria</taxon>
        <taxon>Pseudomonadales</taxon>
        <taxon>Pseudomonadaceae</taxon>
        <taxon>Pseudomonas</taxon>
    </lineage>
</organism>
<keyword evidence="2" id="KW-1185">Reference proteome</keyword>
<sequence>MNADFVYTRETCGSGLARDGNLSNTIKVYERPDFTDSNRPPKGFPYGIKAPHLRHLRLE</sequence>
<reference evidence="1" key="2">
    <citation type="submission" date="2022-11" db="EMBL/GenBank/DDBJ databases">
        <title>Draft genome sequencing of Pseudomonas atacamensis RS3R1.</title>
        <authorList>
            <person name="Furuya T."/>
            <person name="Kaneko H."/>
        </authorList>
    </citation>
    <scope>NUCLEOTIDE SEQUENCE</scope>
    <source>
        <strain evidence="1">RS3R-1</strain>
    </source>
</reference>
<dbReference type="Proteomes" id="UP001145022">
    <property type="component" value="Unassembled WGS sequence"/>
</dbReference>